<reference evidence="6" key="1">
    <citation type="submission" date="2022-07" db="EMBL/GenBank/DDBJ databases">
        <title>Phylogenomic reconstructions and comparative analyses of Kickxellomycotina fungi.</title>
        <authorList>
            <person name="Reynolds N.K."/>
            <person name="Stajich J.E."/>
            <person name="Barry K."/>
            <person name="Grigoriev I.V."/>
            <person name="Crous P."/>
            <person name="Smith M.E."/>
        </authorList>
    </citation>
    <scope>NUCLEOTIDE SEQUENCE</scope>
    <source>
        <strain evidence="6">RSA 567</strain>
    </source>
</reference>
<dbReference type="CDD" id="cd07782">
    <property type="entry name" value="ASKHA_NBD_FGGY_D-RBK"/>
    <property type="match status" value="1"/>
</dbReference>
<dbReference type="InterPro" id="IPR006003">
    <property type="entry name" value="FGGY_RbtK-like"/>
</dbReference>
<dbReference type="PANTHER" id="PTHR43435">
    <property type="entry name" value="RIBULOKINASE"/>
    <property type="match status" value="1"/>
</dbReference>
<dbReference type="GO" id="GO:0005737">
    <property type="term" value="C:cytoplasm"/>
    <property type="evidence" value="ECO:0007669"/>
    <property type="project" value="TreeGrafter"/>
</dbReference>
<proteinExistence type="inferred from homology"/>
<sequence length="754" mass="81134">MPYYVGVDVGTGSVRAALFHVTEPFPVPNTRRTPFLSDPKSNGASTLPTTASTRLTALHVHPITTRQEQRPKLASPPTTPSESGDWVTHYEQSSTEIWQAVCFCVRQCLTQALVDNPSFDVGQVRGIGFDATCSLVVVQPAPNTGSAAEALASSGVVDPSTWQPVCVSESTLRQFHQASDFVAPQATSNQTTSDNGAPPQAPAPHEYNVILWMDHRAEAQAARISASPVATKRVLHHLGGQVSPEMDLPKVVWLKECCQLTESTTATDVRSLWDNMQLFSLPDYLSFRATGRRVRSACSLVCKWGSLPPLAAVPQAPYPDATHADHPCPDTGGWDHELFRAIGLEDFVADGYRRIGGLQCLPADQQPPPITSVAHRDTGFTGVCQAGGQVGYLCPAATVELGLGPRTCVSSSVIDAYAGWIGTIATRDPTVQPSNSSLDALLASARAADLTPIVTSRLGIIAGTSSCHLATHIDPQFIPGLWGPYYSVGIAGLWMTEGGQSATGALIDWAVKTHPGFPAATAQLQTETSAADPSEPSLGNIYSFLNSIIRRDLLHRTDSHYDGYLHLLGRDTLHVLPDFHGNRSPLADPTLKGAIVGLTLEPMNTVFALAKYYLAVLVALAYGTKHILDTLQQRRYPIDTLVLSGGLSKNDLFVQIHADVTQCAVLVSNIPEGAEVLLGSAMCARAATMQSPTASNADRAQALWETMVYMGPTGVWVLPQCTPAEQRLHAQRFQVLRAMQQDQKKYQRIMGAEL</sequence>
<keyword evidence="3" id="KW-0418">Kinase</keyword>
<dbReference type="PANTHER" id="PTHR43435:SF4">
    <property type="entry name" value="FGGY CARBOHYDRATE KINASE DOMAIN-CONTAINING PROTEIN"/>
    <property type="match status" value="1"/>
</dbReference>
<gene>
    <name evidence="6" type="ORF">H4R34_001900</name>
</gene>
<evidence type="ECO:0000256" key="2">
    <source>
        <dbReference type="ARBA" id="ARBA00022679"/>
    </source>
</evidence>
<dbReference type="Gene3D" id="3.30.420.40">
    <property type="match status" value="2"/>
</dbReference>
<evidence type="ECO:0000256" key="4">
    <source>
        <dbReference type="SAM" id="MobiDB-lite"/>
    </source>
</evidence>
<dbReference type="EMBL" id="JANBQB010000108">
    <property type="protein sequence ID" value="KAJ1981898.1"/>
    <property type="molecule type" value="Genomic_DNA"/>
</dbReference>
<comment type="similarity">
    <text evidence="1">Belongs to the FGGY kinase family.</text>
</comment>
<dbReference type="InterPro" id="IPR043129">
    <property type="entry name" value="ATPase_NBD"/>
</dbReference>
<dbReference type="GO" id="GO:0019150">
    <property type="term" value="F:D-ribulokinase activity"/>
    <property type="evidence" value="ECO:0007669"/>
    <property type="project" value="TreeGrafter"/>
</dbReference>
<feature type="region of interest" description="Disordered" evidence="4">
    <location>
        <begin position="62"/>
        <end position="86"/>
    </location>
</feature>
<protein>
    <recommendedName>
        <fullName evidence="5">Carbohydrate kinase FGGY C-terminal domain-containing protein</fullName>
    </recommendedName>
</protein>
<comment type="caution">
    <text evidence="6">The sequence shown here is derived from an EMBL/GenBank/DDBJ whole genome shotgun (WGS) entry which is preliminary data.</text>
</comment>
<dbReference type="Pfam" id="PF02782">
    <property type="entry name" value="FGGY_C"/>
    <property type="match status" value="1"/>
</dbReference>
<evidence type="ECO:0000313" key="6">
    <source>
        <dbReference type="EMBL" id="KAJ1981898.1"/>
    </source>
</evidence>
<keyword evidence="2" id="KW-0808">Transferase</keyword>
<evidence type="ECO:0000259" key="5">
    <source>
        <dbReference type="Pfam" id="PF02782"/>
    </source>
</evidence>
<feature type="domain" description="Carbohydrate kinase FGGY C-terminal" evidence="5">
    <location>
        <begin position="460"/>
        <end position="687"/>
    </location>
</feature>
<dbReference type="OrthoDB" id="203824at2759"/>
<evidence type="ECO:0000313" key="7">
    <source>
        <dbReference type="Proteomes" id="UP001151582"/>
    </source>
</evidence>
<evidence type="ECO:0000256" key="1">
    <source>
        <dbReference type="ARBA" id="ARBA00009156"/>
    </source>
</evidence>
<dbReference type="InterPro" id="IPR018485">
    <property type="entry name" value="FGGY_C"/>
</dbReference>
<accession>A0A9W8B904</accession>
<dbReference type="GO" id="GO:0019321">
    <property type="term" value="P:pentose metabolic process"/>
    <property type="evidence" value="ECO:0007669"/>
    <property type="project" value="TreeGrafter"/>
</dbReference>
<name>A0A9W8B904_9FUNG</name>
<evidence type="ECO:0000256" key="3">
    <source>
        <dbReference type="ARBA" id="ARBA00022777"/>
    </source>
</evidence>
<keyword evidence="7" id="KW-1185">Reference proteome</keyword>
<feature type="region of interest" description="Disordered" evidence="4">
    <location>
        <begin position="29"/>
        <end position="50"/>
    </location>
</feature>
<feature type="compositionally biased region" description="Polar residues" evidence="4">
    <location>
        <begin position="39"/>
        <end position="50"/>
    </location>
</feature>
<organism evidence="6 7">
    <name type="scientific">Dimargaris verticillata</name>
    <dbReference type="NCBI Taxonomy" id="2761393"/>
    <lineage>
        <taxon>Eukaryota</taxon>
        <taxon>Fungi</taxon>
        <taxon>Fungi incertae sedis</taxon>
        <taxon>Zoopagomycota</taxon>
        <taxon>Kickxellomycotina</taxon>
        <taxon>Dimargaritomycetes</taxon>
        <taxon>Dimargaritales</taxon>
        <taxon>Dimargaritaceae</taxon>
        <taxon>Dimargaris</taxon>
    </lineage>
</organism>
<dbReference type="AlphaFoldDB" id="A0A9W8B904"/>
<dbReference type="SUPFAM" id="SSF53067">
    <property type="entry name" value="Actin-like ATPase domain"/>
    <property type="match status" value="2"/>
</dbReference>
<dbReference type="Proteomes" id="UP001151582">
    <property type="component" value="Unassembled WGS sequence"/>
</dbReference>